<proteinExistence type="predicted"/>
<evidence type="ECO:0000313" key="2">
    <source>
        <dbReference type="Proteomes" id="UP001226762"/>
    </source>
</evidence>
<name>A0AAE4B4E4_9RHOB</name>
<gene>
    <name evidence="1" type="ORF">NO357_05310</name>
</gene>
<comment type="caution">
    <text evidence="1">The sequence shown here is derived from an EMBL/GenBank/DDBJ whole genome shotgun (WGS) entry which is preliminary data.</text>
</comment>
<keyword evidence="2" id="KW-1185">Reference proteome</keyword>
<sequence>MLDFIFIFIALVVGAAGGGGSGAQSTASASVAVEPGASETAYVAEPQTPTGKFTTATEIKPIMSATKGNWVAVREYDGQDLVYFTQILAWRCGLVGVRYSINGGPMQDWPLAECQLDTAQPNAIPQDAIIYETHPLKSVQTLQVEIIYDDLTRDSAQFERKQVLMP</sequence>
<accession>A0AAE4B4E4</accession>
<evidence type="ECO:0000313" key="1">
    <source>
        <dbReference type="EMBL" id="MDQ2089314.1"/>
    </source>
</evidence>
<dbReference type="RefSeq" id="WP_306734562.1">
    <property type="nucleotide sequence ID" value="NZ_JANHAX010000001.1"/>
</dbReference>
<protein>
    <submittedName>
        <fullName evidence="1">Uncharacterized protein</fullName>
    </submittedName>
</protein>
<reference evidence="1" key="2">
    <citation type="submission" date="2023-02" db="EMBL/GenBank/DDBJ databases">
        <title>'Rhodoalgimonas zhirmunskyi' gen. nov., isolated from a red alga.</title>
        <authorList>
            <person name="Nedashkovskaya O.I."/>
            <person name="Otstavnykh N.Y."/>
            <person name="Bystritskaya E.P."/>
            <person name="Balabanova L.A."/>
            <person name="Isaeva M.P."/>
        </authorList>
    </citation>
    <scope>NUCLEOTIDE SEQUENCE</scope>
    <source>
        <strain evidence="1">KCTC 52189</strain>
    </source>
</reference>
<reference evidence="1" key="1">
    <citation type="submission" date="2022-07" db="EMBL/GenBank/DDBJ databases">
        <authorList>
            <person name="Otstavnykh N."/>
            <person name="Isaeva M."/>
            <person name="Bystritskaya E."/>
        </authorList>
    </citation>
    <scope>NUCLEOTIDE SEQUENCE</scope>
    <source>
        <strain evidence="1">KCTC 52189</strain>
    </source>
</reference>
<dbReference type="AlphaFoldDB" id="A0AAE4B4E4"/>
<organism evidence="1 2">
    <name type="scientific">Marimonas arenosa</name>
    <dbReference type="NCBI Taxonomy" id="1795305"/>
    <lineage>
        <taxon>Bacteria</taxon>
        <taxon>Pseudomonadati</taxon>
        <taxon>Pseudomonadota</taxon>
        <taxon>Alphaproteobacteria</taxon>
        <taxon>Rhodobacterales</taxon>
        <taxon>Paracoccaceae</taxon>
        <taxon>Marimonas</taxon>
    </lineage>
</organism>
<dbReference type="Proteomes" id="UP001226762">
    <property type="component" value="Unassembled WGS sequence"/>
</dbReference>
<dbReference type="EMBL" id="JANHAX010000001">
    <property type="protein sequence ID" value="MDQ2089314.1"/>
    <property type="molecule type" value="Genomic_DNA"/>
</dbReference>